<keyword evidence="3" id="KW-1185">Reference proteome</keyword>
<sequence length="193" mass="21698">MEELLAVMNDEETVKATTQCPEWRLHSYENLATDHLAMSLLSWGIQHGHKFVLGVWVVGGKPPVAHKYLVPSLFDSNPERKVVYVHNNNEEKLGIDKNGKEVIHAYGHWSGLRPDLPKNATPIVSDVQKKTNFYESIAVKSEVPKLPSSAINKTQMTPGKSASILDLGTRQPTRSQRHRCPTRATDMSRLLEH</sequence>
<evidence type="ECO:0000313" key="2">
    <source>
        <dbReference type="EMBL" id="KAF2097598.1"/>
    </source>
</evidence>
<protein>
    <submittedName>
        <fullName evidence="2">Uncharacterized protein</fullName>
    </submittedName>
</protein>
<dbReference type="EMBL" id="ML978128">
    <property type="protein sequence ID" value="KAF2097598.1"/>
    <property type="molecule type" value="Genomic_DNA"/>
</dbReference>
<gene>
    <name evidence="2" type="ORF">NA57DRAFT_77850</name>
</gene>
<accession>A0A9P4IE18</accession>
<feature type="region of interest" description="Disordered" evidence="1">
    <location>
        <begin position="150"/>
        <end position="193"/>
    </location>
</feature>
<dbReference type="AlphaFoldDB" id="A0A9P4IE18"/>
<evidence type="ECO:0000313" key="3">
    <source>
        <dbReference type="Proteomes" id="UP000799772"/>
    </source>
</evidence>
<feature type="compositionally biased region" description="Polar residues" evidence="1">
    <location>
        <begin position="150"/>
        <end position="160"/>
    </location>
</feature>
<dbReference type="Proteomes" id="UP000799772">
    <property type="component" value="Unassembled WGS sequence"/>
</dbReference>
<proteinExistence type="predicted"/>
<name>A0A9P4IE18_9PEZI</name>
<comment type="caution">
    <text evidence="2">The sequence shown here is derived from an EMBL/GenBank/DDBJ whole genome shotgun (WGS) entry which is preliminary data.</text>
</comment>
<organism evidence="2 3">
    <name type="scientific">Rhizodiscina lignyota</name>
    <dbReference type="NCBI Taxonomy" id="1504668"/>
    <lineage>
        <taxon>Eukaryota</taxon>
        <taxon>Fungi</taxon>
        <taxon>Dikarya</taxon>
        <taxon>Ascomycota</taxon>
        <taxon>Pezizomycotina</taxon>
        <taxon>Dothideomycetes</taxon>
        <taxon>Pleosporomycetidae</taxon>
        <taxon>Aulographales</taxon>
        <taxon>Rhizodiscinaceae</taxon>
        <taxon>Rhizodiscina</taxon>
    </lineage>
</organism>
<reference evidence="2" key="1">
    <citation type="journal article" date="2020" name="Stud. Mycol.">
        <title>101 Dothideomycetes genomes: a test case for predicting lifestyles and emergence of pathogens.</title>
        <authorList>
            <person name="Haridas S."/>
            <person name="Albert R."/>
            <person name="Binder M."/>
            <person name="Bloem J."/>
            <person name="Labutti K."/>
            <person name="Salamov A."/>
            <person name="Andreopoulos B."/>
            <person name="Baker S."/>
            <person name="Barry K."/>
            <person name="Bills G."/>
            <person name="Bluhm B."/>
            <person name="Cannon C."/>
            <person name="Castanera R."/>
            <person name="Culley D."/>
            <person name="Daum C."/>
            <person name="Ezra D."/>
            <person name="Gonzalez J."/>
            <person name="Henrissat B."/>
            <person name="Kuo A."/>
            <person name="Liang C."/>
            <person name="Lipzen A."/>
            <person name="Lutzoni F."/>
            <person name="Magnuson J."/>
            <person name="Mondo S."/>
            <person name="Nolan M."/>
            <person name="Ohm R."/>
            <person name="Pangilinan J."/>
            <person name="Park H.-J."/>
            <person name="Ramirez L."/>
            <person name="Alfaro M."/>
            <person name="Sun H."/>
            <person name="Tritt A."/>
            <person name="Yoshinaga Y."/>
            <person name="Zwiers L.-H."/>
            <person name="Turgeon B."/>
            <person name="Goodwin S."/>
            <person name="Spatafora J."/>
            <person name="Crous P."/>
            <person name="Grigoriev I."/>
        </authorList>
    </citation>
    <scope>NUCLEOTIDE SEQUENCE</scope>
    <source>
        <strain evidence="2">CBS 133067</strain>
    </source>
</reference>
<evidence type="ECO:0000256" key="1">
    <source>
        <dbReference type="SAM" id="MobiDB-lite"/>
    </source>
</evidence>